<sequence>MLAAGGTPAGRPLLIAVDGRGGSGKTTLAGRLAERIPGSAIVHTDDVAWWHSRFGWADLMTTGVLDPLRAGAAVRLRPPAWERRGRDGQITVPAGCRAVLVEGVGASRRDLAHLFDVAIWVRSDYAEAERLGLLRDLGLKGVDPVTAKREWDEWMAEENPFLSADRPWDRAAFVVGGTGVGTGDGVRTSKPS</sequence>
<dbReference type="HOGENOM" id="CLU_087906_1_1_11"/>
<keyword evidence="2" id="KW-1185">Reference proteome</keyword>
<dbReference type="EMBL" id="AP012319">
    <property type="protein sequence ID" value="BAL90004.1"/>
    <property type="molecule type" value="Genomic_DNA"/>
</dbReference>
<evidence type="ECO:0000313" key="2">
    <source>
        <dbReference type="Proteomes" id="UP000007882"/>
    </source>
</evidence>
<dbReference type="AlphaFoldDB" id="I0HAG7"/>
<dbReference type="Proteomes" id="UP000007882">
    <property type="component" value="Chromosome"/>
</dbReference>
<accession>I0HAG7</accession>
<dbReference type="InterPro" id="IPR027417">
    <property type="entry name" value="P-loop_NTPase"/>
</dbReference>
<dbReference type="STRING" id="512565.AMIS_47840"/>
<dbReference type="PATRIC" id="fig|512565.3.peg.4772"/>
<organism evidence="1 2">
    <name type="scientific">Actinoplanes missouriensis (strain ATCC 14538 / DSM 43046 / CBS 188.64 / JCM 3121 / NBRC 102363 / NCIMB 12654 / NRRL B-3342 / UNCC 431)</name>
    <dbReference type="NCBI Taxonomy" id="512565"/>
    <lineage>
        <taxon>Bacteria</taxon>
        <taxon>Bacillati</taxon>
        <taxon>Actinomycetota</taxon>
        <taxon>Actinomycetes</taxon>
        <taxon>Micromonosporales</taxon>
        <taxon>Micromonosporaceae</taxon>
        <taxon>Actinoplanes</taxon>
    </lineage>
</organism>
<protein>
    <recommendedName>
        <fullName evidence="3">Uridine kinase</fullName>
    </recommendedName>
</protein>
<dbReference type="eggNOG" id="COG0572">
    <property type="taxonomic scope" value="Bacteria"/>
</dbReference>
<proteinExistence type="predicted"/>
<dbReference type="KEGG" id="ams:AMIS_47840"/>
<dbReference type="SUPFAM" id="SSF52540">
    <property type="entry name" value="P-loop containing nucleoside triphosphate hydrolases"/>
    <property type="match status" value="1"/>
</dbReference>
<dbReference type="Gene3D" id="3.40.50.300">
    <property type="entry name" value="P-loop containing nucleotide triphosphate hydrolases"/>
    <property type="match status" value="1"/>
</dbReference>
<evidence type="ECO:0000313" key="1">
    <source>
        <dbReference type="EMBL" id="BAL90004.1"/>
    </source>
</evidence>
<gene>
    <name evidence="1" type="ordered locus">AMIS_47840</name>
</gene>
<reference evidence="1 2" key="1">
    <citation type="submission" date="2012-02" db="EMBL/GenBank/DDBJ databases">
        <title>Complete genome sequence of Actinoplanes missouriensis 431 (= NBRC 102363).</title>
        <authorList>
            <person name="Ohnishi Y."/>
            <person name="Ishikawa J."/>
            <person name="Sekine M."/>
            <person name="Hosoyama A."/>
            <person name="Harada T."/>
            <person name="Narita H."/>
            <person name="Hata T."/>
            <person name="Konno Y."/>
            <person name="Tutikane K."/>
            <person name="Fujita N."/>
            <person name="Horinouchi S."/>
            <person name="Hayakawa M."/>
        </authorList>
    </citation>
    <scope>NUCLEOTIDE SEQUENCE [LARGE SCALE GENOMIC DNA]</scope>
    <source>
        <strain evidence="2">ATCC 14538 / DSM 43046 / CBS 188.64 / JCM 3121 / NBRC 102363 / NCIMB 12654 / NRRL B-3342 / UNCC 431</strain>
    </source>
</reference>
<evidence type="ECO:0008006" key="3">
    <source>
        <dbReference type="Google" id="ProtNLM"/>
    </source>
</evidence>
<name>I0HAG7_ACTM4</name>